<evidence type="ECO:0000313" key="1">
    <source>
        <dbReference type="EMBL" id="KYC52210.1"/>
    </source>
</evidence>
<name>A0A150J4R5_9EURY</name>
<proteinExistence type="predicted"/>
<evidence type="ECO:0000313" key="2">
    <source>
        <dbReference type="Proteomes" id="UP000075398"/>
    </source>
</evidence>
<protein>
    <submittedName>
        <fullName evidence="1">Uncharacterized protein</fullName>
    </submittedName>
</protein>
<dbReference type="EMBL" id="LNGC01000030">
    <property type="protein sequence ID" value="KYC52210.1"/>
    <property type="molecule type" value="Genomic_DNA"/>
</dbReference>
<dbReference type="AlphaFoldDB" id="A0A150J4R5"/>
<sequence>MANAIYPKYKEALLSGSSNTGLNGTVNCTLVTGDYTYSATDEFITAIDAGYRIDTVALDDKTFTNGTFDADNVQYTSVTGSEVTAIVIWIDTGVEATSRLVAYIDTDVTNLPVTPNGGDILITWNASGIFTL</sequence>
<accession>A0A150J4R5</accession>
<reference evidence="1 2" key="1">
    <citation type="journal article" date="2016" name="ISME J.">
        <title>Chasing the elusive Euryarchaeota class WSA2: genomes reveal a uniquely fastidious methyl-reducing methanogen.</title>
        <authorList>
            <person name="Nobu M.K."/>
            <person name="Narihiro T."/>
            <person name="Kuroda K."/>
            <person name="Mei R."/>
            <person name="Liu W.T."/>
        </authorList>
    </citation>
    <scope>NUCLEOTIDE SEQUENCE [LARGE SCALE GENOMIC DNA]</scope>
    <source>
        <strain evidence="1">U1lsi0528_Bin055</strain>
    </source>
</reference>
<gene>
    <name evidence="1" type="ORF">AMQ22_00937</name>
</gene>
<organism evidence="1 2">
    <name type="scientific">Candidatus Methanofastidiosum methylothiophilum</name>
    <dbReference type="NCBI Taxonomy" id="1705564"/>
    <lineage>
        <taxon>Archaea</taxon>
        <taxon>Methanobacteriati</taxon>
        <taxon>Methanobacteriota</taxon>
        <taxon>Stenosarchaea group</taxon>
        <taxon>Candidatus Methanofastidiosia</taxon>
        <taxon>Candidatus Methanofastidiosales</taxon>
        <taxon>Candidatus Methanofastidiosaceae</taxon>
        <taxon>Candidatus Methanofastidiosum</taxon>
    </lineage>
</organism>
<dbReference type="Proteomes" id="UP000075398">
    <property type="component" value="Unassembled WGS sequence"/>
</dbReference>
<comment type="caution">
    <text evidence="1">The sequence shown here is derived from an EMBL/GenBank/DDBJ whole genome shotgun (WGS) entry which is preliminary data.</text>
</comment>